<feature type="domain" description="Glycosyltransferase 2-like" evidence="7">
    <location>
        <begin position="6"/>
        <end position="165"/>
    </location>
</feature>
<proteinExistence type="inferred from homology"/>
<dbReference type="Gene3D" id="3.90.550.10">
    <property type="entry name" value="Spore Coat Polysaccharide Biosynthesis Protein SpsA, Chain A"/>
    <property type="match status" value="1"/>
</dbReference>
<dbReference type="RefSeq" id="WP_131755501.1">
    <property type="nucleotide sequence ID" value="NZ_CAACUY010000006.1"/>
</dbReference>
<dbReference type="SUPFAM" id="SSF53448">
    <property type="entry name" value="Nucleotide-diphospho-sugar transferases"/>
    <property type="match status" value="1"/>
</dbReference>
<name>A0ABW2XJ19_9ACTN</name>
<comment type="caution">
    <text evidence="8">The sequence shown here is derived from an EMBL/GenBank/DDBJ whole genome shotgun (WGS) entry which is preliminary data.</text>
</comment>
<keyword evidence="9" id="KW-1185">Reference proteome</keyword>
<dbReference type="Pfam" id="PF04464">
    <property type="entry name" value="Glyphos_transf"/>
    <property type="match status" value="1"/>
</dbReference>
<evidence type="ECO:0000256" key="1">
    <source>
        <dbReference type="ARBA" id="ARBA00004202"/>
    </source>
</evidence>
<evidence type="ECO:0000259" key="7">
    <source>
        <dbReference type="Pfam" id="PF00535"/>
    </source>
</evidence>
<dbReference type="InterPro" id="IPR029044">
    <property type="entry name" value="Nucleotide-diphossugar_trans"/>
</dbReference>
<evidence type="ECO:0000256" key="5">
    <source>
        <dbReference type="ARBA" id="ARBA00022944"/>
    </source>
</evidence>
<accession>A0ABW2XJ19</accession>
<dbReference type="Pfam" id="PF00535">
    <property type="entry name" value="Glycos_transf_2"/>
    <property type="match status" value="1"/>
</dbReference>
<comment type="subcellular location">
    <subcellularLocation>
        <location evidence="1">Cell membrane</location>
        <topology evidence="1">Peripheral membrane protein</topology>
    </subcellularLocation>
</comment>
<reference evidence="9" key="1">
    <citation type="journal article" date="2019" name="Int. J. Syst. Evol. Microbiol.">
        <title>The Global Catalogue of Microorganisms (GCM) 10K type strain sequencing project: providing services to taxonomists for standard genome sequencing and annotation.</title>
        <authorList>
            <consortium name="The Broad Institute Genomics Platform"/>
            <consortium name="The Broad Institute Genome Sequencing Center for Infectious Disease"/>
            <person name="Wu L."/>
            <person name="Ma J."/>
        </authorList>
    </citation>
    <scope>NUCLEOTIDE SEQUENCE [LARGE SCALE GENOMIC DNA]</scope>
    <source>
        <strain evidence="9">JCM 9371</strain>
    </source>
</reference>
<keyword evidence="3" id="KW-1003">Cell membrane</keyword>
<keyword evidence="4" id="KW-0808">Transferase</keyword>
<evidence type="ECO:0000256" key="4">
    <source>
        <dbReference type="ARBA" id="ARBA00022679"/>
    </source>
</evidence>
<evidence type="ECO:0000256" key="2">
    <source>
        <dbReference type="ARBA" id="ARBA00010488"/>
    </source>
</evidence>
<dbReference type="SUPFAM" id="SSF53756">
    <property type="entry name" value="UDP-Glycosyltransferase/glycogen phosphorylase"/>
    <property type="match status" value="1"/>
</dbReference>
<sequence>MPPKISVVVPFHDVEEHLPECLESLARQTLRDLEVIMVDDGSADGGAVVAKEYAGRDPRFVLVQRENEGPGPARNAGIERAAGRYLAFCDGDDALPPYAYELMVGTLESTGSDLVGGNVLRLDGGRVWQSWLHTEAYARTVKATHITRHPVLLQDRTVWNKVYRRAFWDAHRFEFPAMLYEDPPVSVAAHVLASAVDVLDTTVYFWRRRPGSITQSRYEMANITDRMASLEMVRGILGDHAPALLPAYDRYALDLDVRALILALPGAPEKDRDRLAELGAGIVAEADPSAVAGLEAVKRLETHLLGAGRLPELLEVLRFEEDGLHDVPVVGRGRFRQRWYAELPFFGDRSKGVPDEVYDVTDEFRLWTEVDRVRWDGGALVVEGHAHFDRLEVAVPEDSRIRIWMRDTVTAREVRLPVERIRCPEATARSAQSLVSYDGSGFSVRVEQDDLQTADDWRTANWEFHAEVTTQGRRASQRLASPNPAVNWTPARPVDEHVTVQPVADAGGGFGVRVKRVKAIVTGHRLVDGALELTGWTRRALGAGAAIVAARRHGGAEVRGEVTLRPATGMRMEKGTGFDFTATLPLDALTSCPDGDDPGPCGAHLRDAIDWDIRLTGAGGPLRLTAARTLPGARYAVGRREFALTRTAYGNLRGVERSFRPVVTSAGWTPDGTLTLSGDLADPDHRPDHLILRRRRSGETYNVPLTWEDERFTGAFTPGAMAAFDVDAPLRTGTWEVLAPGPGSGPGSGSGSGSGAAGPVAVVVERAAIPALPERQAVGTHEFELGVYQTDALQLRSRTALAEDERGRYAQRLLREREYPVLRKNALADVVVFDSYDASQYSCNPRAIYEEVARRRPDLECVWISKDGQFTVEGDARTVLAETREHYRVLANARYIVTNYGLPAWFAKRDGQTYMQTWHGTPLKRLAYDLKDMPYRRTEKLDWMEREVPRWDVLLSPNPFTTGVMRGAFRYDGEILEIGYPRNDVLSGPDHEPLRMLTRRRLGIPKGKKVVLYAPTWRDDQHHAPGRRGFSLRLDVEALRRALGDDHVLLLRTHYLITDRDRPAADGFTIDVSRYPDIAELYLAADVLVTDYSSAMFDFAVTGRPMLFYTYDLERYRDHVRGFYLDFEAEAPGPLLSTSTEVAEALRSIDEVQDDHVDAYDRFFDTYCPHDDGQASARAADRLLS</sequence>
<dbReference type="CDD" id="cd00761">
    <property type="entry name" value="Glyco_tranf_GTA_type"/>
    <property type="match status" value="1"/>
</dbReference>
<evidence type="ECO:0000313" key="8">
    <source>
        <dbReference type="EMBL" id="MFD0685549.1"/>
    </source>
</evidence>
<dbReference type="Gene3D" id="3.40.50.12580">
    <property type="match status" value="1"/>
</dbReference>
<evidence type="ECO:0000256" key="6">
    <source>
        <dbReference type="ARBA" id="ARBA00023136"/>
    </source>
</evidence>
<evidence type="ECO:0000256" key="3">
    <source>
        <dbReference type="ARBA" id="ARBA00022475"/>
    </source>
</evidence>
<dbReference type="EMBL" id="JBHTGP010000006">
    <property type="protein sequence ID" value="MFD0685549.1"/>
    <property type="molecule type" value="Genomic_DNA"/>
</dbReference>
<dbReference type="Proteomes" id="UP001597063">
    <property type="component" value="Unassembled WGS sequence"/>
</dbReference>
<dbReference type="InterPro" id="IPR001173">
    <property type="entry name" value="Glyco_trans_2-like"/>
</dbReference>
<dbReference type="PANTHER" id="PTHR37316">
    <property type="entry name" value="TEICHOIC ACID GLYCEROL-PHOSPHATE PRIMASE"/>
    <property type="match status" value="1"/>
</dbReference>
<keyword evidence="5" id="KW-0777">Teichoic acid biosynthesis</keyword>
<comment type="similarity">
    <text evidence="2">Belongs to the CDP-glycerol glycerophosphotransferase family.</text>
</comment>
<dbReference type="InterPro" id="IPR051612">
    <property type="entry name" value="Teichoic_Acid_Biosynth"/>
</dbReference>
<dbReference type="InterPro" id="IPR043148">
    <property type="entry name" value="TagF_C"/>
</dbReference>
<keyword evidence="6" id="KW-0472">Membrane</keyword>
<gene>
    <name evidence="8" type="ORF">ACFQZM_13640</name>
</gene>
<dbReference type="PANTHER" id="PTHR37316:SF3">
    <property type="entry name" value="TEICHOIC ACID GLYCEROL-PHOSPHATE TRANSFERASE"/>
    <property type="match status" value="1"/>
</dbReference>
<dbReference type="InterPro" id="IPR043149">
    <property type="entry name" value="TagF_N"/>
</dbReference>
<dbReference type="Gene3D" id="3.40.50.11820">
    <property type="match status" value="1"/>
</dbReference>
<organism evidence="8 9">
    <name type="scientific">Actinomadura fibrosa</name>
    <dbReference type="NCBI Taxonomy" id="111802"/>
    <lineage>
        <taxon>Bacteria</taxon>
        <taxon>Bacillati</taxon>
        <taxon>Actinomycetota</taxon>
        <taxon>Actinomycetes</taxon>
        <taxon>Streptosporangiales</taxon>
        <taxon>Thermomonosporaceae</taxon>
        <taxon>Actinomadura</taxon>
    </lineage>
</organism>
<evidence type="ECO:0000313" key="9">
    <source>
        <dbReference type="Proteomes" id="UP001597063"/>
    </source>
</evidence>
<protein>
    <submittedName>
        <fullName evidence="8">CDP-glycerol glycerophosphotransferase family protein</fullName>
    </submittedName>
</protein>
<dbReference type="InterPro" id="IPR007554">
    <property type="entry name" value="Glycerophosphate_synth"/>
</dbReference>